<protein>
    <submittedName>
        <fullName evidence="3">Uncharacterized protein (DUF58 family)</fullName>
    </submittedName>
</protein>
<dbReference type="PANTHER" id="PTHR34351:SF1">
    <property type="entry name" value="SLR1927 PROTEIN"/>
    <property type="match status" value="1"/>
</dbReference>
<gene>
    <name evidence="3" type="ORF">BCF74_12033</name>
</gene>
<keyword evidence="4" id="KW-1185">Reference proteome</keyword>
<reference evidence="3 4" key="1">
    <citation type="submission" date="2018-03" db="EMBL/GenBank/DDBJ databases">
        <title>Genomic Encyclopedia of Archaeal and Bacterial Type Strains, Phase II (KMG-II): from individual species to whole genera.</title>
        <authorList>
            <person name="Goeker M."/>
        </authorList>
    </citation>
    <scope>NUCLEOTIDE SEQUENCE [LARGE SCALE GENOMIC DNA]</scope>
    <source>
        <strain evidence="3 4">ATCC BAA-1496</strain>
    </source>
</reference>
<dbReference type="RefSeq" id="WP_106298202.1">
    <property type="nucleotide sequence ID" value="NZ_PVTI01000020.1"/>
</dbReference>
<sequence length="422" mass="44449">MRRFRESLTTRGAAFLASGGVLVVAGILLGQHDLSRIGTVLCALPLLAGLLGRRHDLSLDVEREARPSRVVIDEPAVIGMTIRNPGPSRSPVLLAEEHLDYALGDRPRFVVPGLASQTSTHLEYAVRAHARGAHRLGPLGIRVQDPFGLTLRHTSISSDDELLVLPRVEQLAAGRSLGRGLGAEGSVPHRVALHGEDDQSIREYRDGDDLRRIHWPATARTGELMVRQEDRPAKRRAVILLDTRAGSHAGTGPGSSLEWAVTMAASATKHLLDFGFAVHLLTTDPDRESGVREDTELDAALETLARIGTSPETGIDSLLHAASAATAQGGLVVAVVGGLDDASARALSSLRQPGGPGLTFVIDAASFVREGAAVPRVAGADPRSTTASLAASGWSVLTVRPEMGVADAWTSVAGARSLVGAR</sequence>
<keyword evidence="1" id="KW-1133">Transmembrane helix</keyword>
<dbReference type="PANTHER" id="PTHR34351">
    <property type="entry name" value="SLR1927 PROTEIN-RELATED"/>
    <property type="match status" value="1"/>
</dbReference>
<accession>A0A2T0UDR3</accession>
<evidence type="ECO:0000313" key="4">
    <source>
        <dbReference type="Proteomes" id="UP000237822"/>
    </source>
</evidence>
<evidence type="ECO:0000313" key="3">
    <source>
        <dbReference type="EMBL" id="PRY56085.1"/>
    </source>
</evidence>
<feature type="transmembrane region" description="Helical" evidence="1">
    <location>
        <begin position="12"/>
        <end position="30"/>
    </location>
</feature>
<dbReference type="Pfam" id="PF01882">
    <property type="entry name" value="DUF58"/>
    <property type="match status" value="1"/>
</dbReference>
<dbReference type="EMBL" id="PVTI01000020">
    <property type="protein sequence ID" value="PRY56085.1"/>
    <property type="molecule type" value="Genomic_DNA"/>
</dbReference>
<keyword evidence="1" id="KW-0472">Membrane</keyword>
<dbReference type="Proteomes" id="UP000237822">
    <property type="component" value="Unassembled WGS sequence"/>
</dbReference>
<dbReference type="InterPro" id="IPR002881">
    <property type="entry name" value="DUF58"/>
</dbReference>
<keyword evidence="1" id="KW-0812">Transmembrane</keyword>
<proteinExistence type="predicted"/>
<name>A0A2T0UDR3_9MICO</name>
<evidence type="ECO:0000256" key="1">
    <source>
        <dbReference type="SAM" id="Phobius"/>
    </source>
</evidence>
<comment type="caution">
    <text evidence="3">The sequence shown here is derived from an EMBL/GenBank/DDBJ whole genome shotgun (WGS) entry which is preliminary data.</text>
</comment>
<dbReference type="OrthoDB" id="9812729at2"/>
<feature type="domain" description="DUF58" evidence="2">
    <location>
        <begin position="201"/>
        <end position="341"/>
    </location>
</feature>
<dbReference type="AlphaFoldDB" id="A0A2T0UDR3"/>
<evidence type="ECO:0000259" key="2">
    <source>
        <dbReference type="Pfam" id="PF01882"/>
    </source>
</evidence>
<organism evidence="3 4">
    <name type="scientific">Knoellia remsis</name>
    <dbReference type="NCBI Taxonomy" id="407159"/>
    <lineage>
        <taxon>Bacteria</taxon>
        <taxon>Bacillati</taxon>
        <taxon>Actinomycetota</taxon>
        <taxon>Actinomycetes</taxon>
        <taxon>Micrococcales</taxon>
        <taxon>Intrasporangiaceae</taxon>
        <taxon>Knoellia</taxon>
    </lineage>
</organism>